<dbReference type="Pfam" id="PF01168">
    <property type="entry name" value="Ala_racemase_N"/>
    <property type="match status" value="1"/>
</dbReference>
<dbReference type="InterPro" id="IPR009006">
    <property type="entry name" value="Ala_racemase/Decarboxylase_C"/>
</dbReference>
<feature type="domain" description="Alanine racemase N-terminal" evidence="4">
    <location>
        <begin position="16"/>
        <end position="184"/>
    </location>
</feature>
<evidence type="ECO:0000256" key="3">
    <source>
        <dbReference type="ARBA" id="ARBA00023235"/>
    </source>
</evidence>
<sequence>MTLRLNVDSISWKRHFREVANGFVDLIPVVKGNGYGFGRSTLIQHAVTLSSEIAVGSVYEVHDVPENCVAIVLTPAGSELPDSLPANTILTVGSLNHVANLKRNSWRGSVVVKLRSSMNRYGANEDELTDVLAALKNAGLTQVGWSIHPPLDGEPSDHLAEIRNWMLKISSDMPWFVSHVDASGIKQLRQEFGKNKIRVRSGTALWLGDKSMTHLMADVLDIRSVGQGETAGYRNVKITQDGAIAMIGTGTSHGVHLVGAELSPFHFNQKRLELVEPPHMHTSMVFIPTGDKLPQVGDNIDVQQPLTRVYPDIISWI</sequence>
<evidence type="ECO:0000313" key="5">
    <source>
        <dbReference type="EMBL" id="CAB4544083.1"/>
    </source>
</evidence>
<dbReference type="GO" id="GO:0005829">
    <property type="term" value="C:cytosol"/>
    <property type="evidence" value="ECO:0007669"/>
    <property type="project" value="TreeGrafter"/>
</dbReference>
<keyword evidence="2" id="KW-0663">Pyridoxal phosphate</keyword>
<comment type="cofactor">
    <cofactor evidence="1">
        <name>pyridoxal 5'-phosphate</name>
        <dbReference type="ChEBI" id="CHEBI:597326"/>
    </cofactor>
</comment>
<evidence type="ECO:0000256" key="1">
    <source>
        <dbReference type="ARBA" id="ARBA00001933"/>
    </source>
</evidence>
<dbReference type="PANTHER" id="PTHR30511:SF0">
    <property type="entry name" value="ALANINE RACEMASE, CATABOLIC-RELATED"/>
    <property type="match status" value="1"/>
</dbReference>
<dbReference type="GO" id="GO:0030170">
    <property type="term" value="F:pyridoxal phosphate binding"/>
    <property type="evidence" value="ECO:0007669"/>
    <property type="project" value="TreeGrafter"/>
</dbReference>
<gene>
    <name evidence="5" type="ORF">UFOPK1353_01105</name>
</gene>
<dbReference type="InterPro" id="IPR000821">
    <property type="entry name" value="Ala_racemase"/>
</dbReference>
<evidence type="ECO:0000259" key="4">
    <source>
        <dbReference type="Pfam" id="PF01168"/>
    </source>
</evidence>
<name>A0A6J6C0M2_9ZZZZ</name>
<dbReference type="PANTHER" id="PTHR30511">
    <property type="entry name" value="ALANINE RACEMASE"/>
    <property type="match status" value="1"/>
</dbReference>
<reference evidence="5" key="1">
    <citation type="submission" date="2020-05" db="EMBL/GenBank/DDBJ databases">
        <authorList>
            <person name="Chiriac C."/>
            <person name="Salcher M."/>
            <person name="Ghai R."/>
            <person name="Kavagutti S V."/>
        </authorList>
    </citation>
    <scope>NUCLEOTIDE SEQUENCE</scope>
</reference>
<dbReference type="InterPro" id="IPR001608">
    <property type="entry name" value="Ala_racemase_N"/>
</dbReference>
<protein>
    <submittedName>
        <fullName evidence="5">Unannotated protein</fullName>
    </submittedName>
</protein>
<dbReference type="EMBL" id="CAEZSE010000216">
    <property type="protein sequence ID" value="CAB4544083.1"/>
    <property type="molecule type" value="Genomic_DNA"/>
</dbReference>
<dbReference type="InterPro" id="IPR029066">
    <property type="entry name" value="PLP-binding_barrel"/>
</dbReference>
<keyword evidence="3" id="KW-0413">Isomerase</keyword>
<accession>A0A6J6C0M2</accession>
<dbReference type="GO" id="GO:0008784">
    <property type="term" value="F:alanine racemase activity"/>
    <property type="evidence" value="ECO:0007669"/>
    <property type="project" value="TreeGrafter"/>
</dbReference>
<evidence type="ECO:0000256" key="2">
    <source>
        <dbReference type="ARBA" id="ARBA00022898"/>
    </source>
</evidence>
<dbReference type="SUPFAM" id="SSF50621">
    <property type="entry name" value="Alanine racemase C-terminal domain-like"/>
    <property type="match status" value="1"/>
</dbReference>
<dbReference type="SUPFAM" id="SSF51419">
    <property type="entry name" value="PLP-binding barrel"/>
    <property type="match status" value="1"/>
</dbReference>
<proteinExistence type="predicted"/>
<organism evidence="5">
    <name type="scientific">freshwater metagenome</name>
    <dbReference type="NCBI Taxonomy" id="449393"/>
    <lineage>
        <taxon>unclassified sequences</taxon>
        <taxon>metagenomes</taxon>
        <taxon>ecological metagenomes</taxon>
    </lineage>
</organism>
<dbReference type="AlphaFoldDB" id="A0A6J6C0M2"/>
<dbReference type="Gene3D" id="3.20.20.10">
    <property type="entry name" value="Alanine racemase"/>
    <property type="match status" value="1"/>
</dbReference>
<dbReference type="Gene3D" id="2.40.37.10">
    <property type="entry name" value="Lyase, Ornithine Decarboxylase, Chain A, domain 1"/>
    <property type="match status" value="1"/>
</dbReference>